<evidence type="ECO:0000256" key="5">
    <source>
        <dbReference type="SAM" id="MobiDB-lite"/>
    </source>
</evidence>
<keyword evidence="3" id="KW-0733">Signal recognition particle</keyword>
<dbReference type="GO" id="GO:0008312">
    <property type="term" value="F:7S RNA binding"/>
    <property type="evidence" value="ECO:0007669"/>
    <property type="project" value="InterPro"/>
</dbReference>
<evidence type="ECO:0000256" key="1">
    <source>
        <dbReference type="ARBA" id="ARBA00004496"/>
    </source>
</evidence>
<dbReference type="PANTHER" id="PTHR17453:SF0">
    <property type="entry name" value="SIGNAL RECOGNITION PARTICLE 19 KDA PROTEIN"/>
    <property type="match status" value="1"/>
</dbReference>
<gene>
    <name evidence="6" type="primary">SEC65</name>
    <name evidence="6" type="ORF">LPJ53_004057</name>
</gene>
<evidence type="ECO:0000256" key="4">
    <source>
        <dbReference type="ARBA" id="ARBA00023274"/>
    </source>
</evidence>
<accession>A0A9W7XZZ4</accession>
<feature type="region of interest" description="Disordered" evidence="5">
    <location>
        <begin position="186"/>
        <end position="233"/>
    </location>
</feature>
<keyword evidence="4" id="KW-0687">Ribonucleoprotein</keyword>
<dbReference type="PANTHER" id="PTHR17453">
    <property type="entry name" value="SIGNAL RECOGNITION PARTICLE 19 KD PROTEIN"/>
    <property type="match status" value="1"/>
</dbReference>
<dbReference type="GO" id="GO:0005786">
    <property type="term" value="C:signal recognition particle, endoplasmic reticulum targeting"/>
    <property type="evidence" value="ECO:0007669"/>
    <property type="project" value="UniProtKB-KW"/>
</dbReference>
<comment type="subcellular location">
    <subcellularLocation>
        <location evidence="1">Cytoplasm</location>
    </subcellularLocation>
</comment>
<reference evidence="6" key="1">
    <citation type="submission" date="2022-07" db="EMBL/GenBank/DDBJ databases">
        <title>Phylogenomic reconstructions and comparative analyses of Kickxellomycotina fungi.</title>
        <authorList>
            <person name="Reynolds N.K."/>
            <person name="Stajich J.E."/>
            <person name="Barry K."/>
            <person name="Grigoriev I.V."/>
            <person name="Crous P."/>
            <person name="Smith M.E."/>
        </authorList>
    </citation>
    <scope>NUCLEOTIDE SEQUENCE</scope>
    <source>
        <strain evidence="6">NBRC 32514</strain>
    </source>
</reference>
<comment type="caution">
    <text evidence="6">The sequence shown here is derived from an EMBL/GenBank/DDBJ whole genome shotgun (WGS) entry which is preliminary data.</text>
</comment>
<dbReference type="EMBL" id="JANBOJ010000173">
    <property type="protein sequence ID" value="KAJ1721427.1"/>
    <property type="molecule type" value="Genomic_DNA"/>
</dbReference>
<feature type="compositionally biased region" description="Basic residues" evidence="5">
    <location>
        <begin position="219"/>
        <end position="233"/>
    </location>
</feature>
<evidence type="ECO:0000256" key="3">
    <source>
        <dbReference type="ARBA" id="ARBA00023135"/>
    </source>
</evidence>
<dbReference type="Gene3D" id="3.30.56.30">
    <property type="entry name" value="Signal recognition particle, SRP19-like subunit"/>
    <property type="match status" value="1"/>
</dbReference>
<proteinExistence type="predicted"/>
<dbReference type="InterPro" id="IPR002778">
    <property type="entry name" value="Signal_recog_particle_SRP19"/>
</dbReference>
<organism evidence="6 7">
    <name type="scientific">Coemansia erecta</name>
    <dbReference type="NCBI Taxonomy" id="147472"/>
    <lineage>
        <taxon>Eukaryota</taxon>
        <taxon>Fungi</taxon>
        <taxon>Fungi incertae sedis</taxon>
        <taxon>Zoopagomycota</taxon>
        <taxon>Kickxellomycotina</taxon>
        <taxon>Kickxellomycetes</taxon>
        <taxon>Kickxellales</taxon>
        <taxon>Kickxellaceae</taxon>
        <taxon>Coemansia</taxon>
    </lineage>
</organism>
<dbReference type="OrthoDB" id="2190947at2759"/>
<keyword evidence="7" id="KW-1185">Reference proteome</keyword>
<keyword evidence="2" id="KW-0963">Cytoplasm</keyword>
<dbReference type="Proteomes" id="UP001149813">
    <property type="component" value="Unassembled WGS sequence"/>
</dbReference>
<dbReference type="Pfam" id="PF01922">
    <property type="entry name" value="SRP19"/>
    <property type="match status" value="1"/>
</dbReference>
<evidence type="ECO:0000313" key="7">
    <source>
        <dbReference type="Proteomes" id="UP001149813"/>
    </source>
</evidence>
<dbReference type="SUPFAM" id="SSF69695">
    <property type="entry name" value="SRP19"/>
    <property type="match status" value="1"/>
</dbReference>
<dbReference type="AlphaFoldDB" id="A0A9W7XZZ4"/>
<evidence type="ECO:0000256" key="2">
    <source>
        <dbReference type="ARBA" id="ARBA00022490"/>
    </source>
</evidence>
<dbReference type="InterPro" id="IPR036521">
    <property type="entry name" value="SRP19-like_sf"/>
</dbReference>
<protein>
    <submittedName>
        <fullName evidence="6">Signal recognition particle subunit</fullName>
    </submittedName>
</protein>
<dbReference type="GO" id="GO:0006617">
    <property type="term" value="P:SRP-dependent cotranslational protein targeting to membrane, signal sequence recognition"/>
    <property type="evidence" value="ECO:0007669"/>
    <property type="project" value="TreeGrafter"/>
</dbReference>
<name>A0A9W7XZZ4_9FUNG</name>
<evidence type="ECO:0000313" key="6">
    <source>
        <dbReference type="EMBL" id="KAJ1721427.1"/>
    </source>
</evidence>
<sequence length="233" mass="25194">MSSRYTTTIEELDVDDMDFPLPEAPTPYPVARAPSPPLPAVSSASPGIRIGQSLRAAEATSADMSRSKKWVCLYPLYFDKSRSLDGGRKVSLALAIYAPHGRQLLVAAKKAGFDVVYEPGKTHPRDFFNPGRVRVRLFDETSGRPVRPGVESRKKLLDVVVREMAGVVMEREREPTLQDLIDSGAMPMLPGMGMDEESPAMSPTSPVSAGKSPAAVSKKAAKKKGKGKAKNLV</sequence>
<feature type="compositionally biased region" description="Low complexity" evidence="5">
    <location>
        <begin position="205"/>
        <end position="218"/>
    </location>
</feature>